<feature type="compositionally biased region" description="Basic and acidic residues" evidence="1">
    <location>
        <begin position="8"/>
        <end position="17"/>
    </location>
</feature>
<dbReference type="EMBL" id="AP012057">
    <property type="protein sequence ID" value="BAN01215.1"/>
    <property type="molecule type" value="Genomic_DNA"/>
</dbReference>
<keyword evidence="4" id="KW-1185">Reference proteome</keyword>
<evidence type="ECO:0000256" key="1">
    <source>
        <dbReference type="SAM" id="MobiDB-lite"/>
    </source>
</evidence>
<dbReference type="OrthoDB" id="9844180at2"/>
<name>A0A6C7E7T0_ILUCY</name>
<gene>
    <name evidence="3" type="ORF">YM304_09010</name>
</gene>
<evidence type="ECO:0000313" key="4">
    <source>
        <dbReference type="Proteomes" id="UP000011863"/>
    </source>
</evidence>
<dbReference type="KEGG" id="aym:YM304_09010"/>
<feature type="region of interest" description="Disordered" evidence="1">
    <location>
        <begin position="1"/>
        <end position="25"/>
    </location>
</feature>
<proteinExistence type="predicted"/>
<evidence type="ECO:0000313" key="3">
    <source>
        <dbReference type="EMBL" id="BAN01215.1"/>
    </source>
</evidence>
<feature type="transmembrane region" description="Helical" evidence="2">
    <location>
        <begin position="35"/>
        <end position="55"/>
    </location>
</feature>
<sequence length="185" mass="19300">MEDAPLPPHERTWRHPSELGPTPGLVEPSSIRSRALAFSSGAIAAVLVAVMVVSVTPRRTNSPSAVSATTIPAASVQLRSVGQPVTTIDSVRVEQRGLSNGPTVALAGAPNAISSAPTASPTGLAVASQIPHDDSRVIILTDSFTYDVAWGELERLVVPDGAIVITHEGELIATFVDDDLRLLVD</sequence>
<keyword evidence="2" id="KW-0812">Transmembrane</keyword>
<keyword evidence="2" id="KW-1133">Transmembrane helix</keyword>
<dbReference type="Proteomes" id="UP000011863">
    <property type="component" value="Chromosome"/>
</dbReference>
<dbReference type="AlphaFoldDB" id="A0A6C7E7T0"/>
<accession>A0A6C7E7T0</accession>
<keyword evidence="2" id="KW-0472">Membrane</keyword>
<protein>
    <submittedName>
        <fullName evidence="3">Uncharacterized protein</fullName>
    </submittedName>
</protein>
<dbReference type="RefSeq" id="WP_015440462.1">
    <property type="nucleotide sequence ID" value="NC_020520.1"/>
</dbReference>
<organism evidence="3 4">
    <name type="scientific">Ilumatobacter coccineus (strain NBRC 103263 / KCTC 29153 / YM16-304)</name>
    <dbReference type="NCBI Taxonomy" id="1313172"/>
    <lineage>
        <taxon>Bacteria</taxon>
        <taxon>Bacillati</taxon>
        <taxon>Actinomycetota</taxon>
        <taxon>Acidimicrobiia</taxon>
        <taxon>Acidimicrobiales</taxon>
        <taxon>Ilumatobacteraceae</taxon>
        <taxon>Ilumatobacter</taxon>
    </lineage>
</organism>
<evidence type="ECO:0000256" key="2">
    <source>
        <dbReference type="SAM" id="Phobius"/>
    </source>
</evidence>
<reference evidence="3 4" key="1">
    <citation type="journal article" date="2013" name="Int. J. Syst. Evol. Microbiol.">
        <title>Ilumatobacter nonamiense sp. nov. and Ilumatobacter coccineum sp. nov., isolated from seashore sand.</title>
        <authorList>
            <person name="Matsumoto A."/>
            <person name="Kasai H."/>
            <person name="Matsuo Y."/>
            <person name="Shizuri Y."/>
            <person name="Ichikawa N."/>
            <person name="Fujita N."/>
            <person name="Omura S."/>
            <person name="Takahashi Y."/>
        </authorList>
    </citation>
    <scope>NUCLEOTIDE SEQUENCE [LARGE SCALE GENOMIC DNA]</scope>
    <source>
        <strain evidence="4">NBRC 103263 / KCTC 29153 / YM16-304</strain>
    </source>
</reference>